<dbReference type="EMBL" id="CP060789">
    <property type="protein sequence ID" value="QNP55717.1"/>
    <property type="molecule type" value="Genomic_DNA"/>
</dbReference>
<reference evidence="2 3" key="1">
    <citation type="submission" date="2020-08" db="EMBL/GenBank/DDBJ databases">
        <title>Genome sequence of Tessaracoccus defluvii JCM 17540T.</title>
        <authorList>
            <person name="Hyun D.-W."/>
            <person name="Bae J.-W."/>
        </authorList>
    </citation>
    <scope>NUCLEOTIDE SEQUENCE [LARGE SCALE GENOMIC DNA]</scope>
    <source>
        <strain evidence="2 3">JCM 17540</strain>
    </source>
</reference>
<gene>
    <name evidence="2" type="ORF">H9L22_16485</name>
</gene>
<dbReference type="Gene3D" id="3.90.1200.10">
    <property type="match status" value="1"/>
</dbReference>
<dbReference type="InterPro" id="IPR011009">
    <property type="entry name" value="Kinase-like_dom_sf"/>
</dbReference>
<keyword evidence="2" id="KW-0808">Transferase</keyword>
<accession>A0A7H0H5A1</accession>
<sequence>MDEARQVELFTDTVGGRLSRAACPAATATLLELHHRPGAGVSGLYELSDGTSVRYLVATSEDLPAGSGTPLPGDDVDLVWWEHPADPKLPGLATASVPETVERIWGRGSPLEHLETVTYRPLRRAVLRARLGGETLYLKVLRRDADQLAARHRLLLEAGVPAPPVVGPVTDEVVALATVPGSPLAQALRDSPTLPLPAAAILNLVDAFPVDLLEMSSRHAWTDRIDAYADAAAVAVPAAAARIAATVARIHAVTGAVERGPLAPTHGDLYEANLFVEAGRISGVIDVDGAGPGYLVDDLACFVAHVSVLPTIDEGYAHTAAFADAYLRAFGDELEERGISRAGLLARTAAVVLTLVAGARDETLADWEATALARIRLAEGYAAQAWGLLRVTRPFDE</sequence>
<dbReference type="InterPro" id="IPR002575">
    <property type="entry name" value="Aminoglycoside_PTrfase"/>
</dbReference>
<protein>
    <submittedName>
        <fullName evidence="2">Phosphotransferase</fullName>
    </submittedName>
</protein>
<evidence type="ECO:0000259" key="1">
    <source>
        <dbReference type="Pfam" id="PF01636"/>
    </source>
</evidence>
<dbReference type="Pfam" id="PF01636">
    <property type="entry name" value="APH"/>
    <property type="match status" value="1"/>
</dbReference>
<dbReference type="AlphaFoldDB" id="A0A7H0H5A1"/>
<dbReference type="KEGG" id="tdf:H9L22_16485"/>
<evidence type="ECO:0000313" key="2">
    <source>
        <dbReference type="EMBL" id="QNP55717.1"/>
    </source>
</evidence>
<proteinExistence type="predicted"/>
<organism evidence="2 3">
    <name type="scientific">Tessaracoccus defluvii</name>
    <dbReference type="NCBI Taxonomy" id="1285901"/>
    <lineage>
        <taxon>Bacteria</taxon>
        <taxon>Bacillati</taxon>
        <taxon>Actinomycetota</taxon>
        <taxon>Actinomycetes</taxon>
        <taxon>Propionibacteriales</taxon>
        <taxon>Propionibacteriaceae</taxon>
        <taxon>Tessaracoccus</taxon>
    </lineage>
</organism>
<dbReference type="RefSeq" id="WP_187720846.1">
    <property type="nucleotide sequence ID" value="NZ_BAABBL010000005.1"/>
</dbReference>
<name>A0A7H0H5A1_9ACTN</name>
<dbReference type="Proteomes" id="UP000516117">
    <property type="component" value="Chromosome"/>
</dbReference>
<feature type="domain" description="Aminoglycoside phosphotransferase" evidence="1">
    <location>
        <begin position="142"/>
        <end position="331"/>
    </location>
</feature>
<dbReference type="GO" id="GO:0016740">
    <property type="term" value="F:transferase activity"/>
    <property type="evidence" value="ECO:0007669"/>
    <property type="project" value="UniProtKB-KW"/>
</dbReference>
<keyword evidence="3" id="KW-1185">Reference proteome</keyword>
<dbReference type="SUPFAM" id="SSF56112">
    <property type="entry name" value="Protein kinase-like (PK-like)"/>
    <property type="match status" value="1"/>
</dbReference>
<evidence type="ECO:0000313" key="3">
    <source>
        <dbReference type="Proteomes" id="UP000516117"/>
    </source>
</evidence>